<dbReference type="GO" id="GO:0003919">
    <property type="term" value="F:FMN adenylyltransferase activity"/>
    <property type="evidence" value="ECO:0007669"/>
    <property type="project" value="UniProtKB-EC"/>
</dbReference>
<evidence type="ECO:0000256" key="9">
    <source>
        <dbReference type="ARBA" id="ARBA00022827"/>
    </source>
</evidence>
<dbReference type="GO" id="GO:0005524">
    <property type="term" value="F:ATP binding"/>
    <property type="evidence" value="ECO:0007669"/>
    <property type="project" value="UniProtKB-KW"/>
</dbReference>
<evidence type="ECO:0000256" key="7">
    <source>
        <dbReference type="ARBA" id="ARBA00022695"/>
    </source>
</evidence>
<dbReference type="CDD" id="cd02064">
    <property type="entry name" value="FAD_synthetase_N"/>
    <property type="match status" value="1"/>
</dbReference>
<keyword evidence="5" id="KW-0288">FMN</keyword>
<comment type="pathway">
    <text evidence="1">Cofactor biosynthesis; FAD biosynthesis; FAD from FMN: step 1/1.</text>
</comment>
<dbReference type="PANTHER" id="PTHR22749:SF6">
    <property type="entry name" value="RIBOFLAVIN KINASE"/>
    <property type="match status" value="1"/>
</dbReference>
<dbReference type="AlphaFoldDB" id="A0A1C0YHW4"/>
<dbReference type="InterPro" id="IPR004821">
    <property type="entry name" value="Cyt_trans-like"/>
</dbReference>
<dbReference type="UniPathway" id="UPA00277">
    <property type="reaction ID" value="UER00407"/>
</dbReference>
<accession>A0A1C0YHW4</accession>
<reference evidence="13 14" key="1">
    <citation type="submission" date="2016-07" db="EMBL/GenBank/DDBJ databases">
        <title>Caryophanon tenue genome sequencing.</title>
        <authorList>
            <person name="Verma A."/>
            <person name="Pal Y."/>
            <person name="Krishnamurthi S."/>
        </authorList>
    </citation>
    <scope>NUCLEOTIDE SEQUENCE [LARGE SCALE GENOMIC DNA]</scope>
    <source>
        <strain evidence="13 14">DSM 14152</strain>
    </source>
</reference>
<dbReference type="Proteomes" id="UP000093199">
    <property type="component" value="Unassembled WGS sequence"/>
</dbReference>
<dbReference type="SUPFAM" id="SSF52374">
    <property type="entry name" value="Nucleotidylyl transferase"/>
    <property type="match status" value="1"/>
</dbReference>
<dbReference type="Pfam" id="PF06574">
    <property type="entry name" value="FAD_syn"/>
    <property type="match status" value="1"/>
</dbReference>
<feature type="domain" description="FAD synthetase" evidence="12">
    <location>
        <begin position="17"/>
        <end position="168"/>
    </location>
</feature>
<name>A0A1C0YHW4_9BACL</name>
<dbReference type="STRING" id="33978.A6M13_12475"/>
<comment type="catalytic activity">
    <reaction evidence="11">
        <text>FMN + ATP + H(+) = FAD + diphosphate</text>
        <dbReference type="Rhea" id="RHEA:17237"/>
        <dbReference type="ChEBI" id="CHEBI:15378"/>
        <dbReference type="ChEBI" id="CHEBI:30616"/>
        <dbReference type="ChEBI" id="CHEBI:33019"/>
        <dbReference type="ChEBI" id="CHEBI:57692"/>
        <dbReference type="ChEBI" id="CHEBI:58210"/>
        <dbReference type="EC" id="2.7.7.2"/>
    </reaction>
</comment>
<gene>
    <name evidence="13" type="ORF">A6M13_12475</name>
</gene>
<comment type="caution">
    <text evidence="13">The sequence shown here is derived from an EMBL/GenBank/DDBJ whole genome shotgun (WGS) entry which is preliminary data.</text>
</comment>
<keyword evidence="6" id="KW-0808">Transferase</keyword>
<evidence type="ECO:0000256" key="6">
    <source>
        <dbReference type="ARBA" id="ARBA00022679"/>
    </source>
</evidence>
<keyword evidence="10" id="KW-0067">ATP-binding</keyword>
<dbReference type="GO" id="GO:0009231">
    <property type="term" value="P:riboflavin biosynthetic process"/>
    <property type="evidence" value="ECO:0007669"/>
    <property type="project" value="InterPro"/>
</dbReference>
<keyword evidence="7" id="KW-0548">Nucleotidyltransferase</keyword>
<evidence type="ECO:0000256" key="2">
    <source>
        <dbReference type="ARBA" id="ARBA00010214"/>
    </source>
</evidence>
<keyword evidence="14" id="KW-1185">Reference proteome</keyword>
<dbReference type="PANTHER" id="PTHR22749">
    <property type="entry name" value="RIBOFLAVIN KINASE/FMN ADENYLYLTRANSFERASE"/>
    <property type="match status" value="1"/>
</dbReference>
<proteinExistence type="inferred from homology"/>
<dbReference type="EC" id="2.7.7.2" evidence="3"/>
<organism evidence="13 14">
    <name type="scientific">Caryophanon tenue</name>
    <dbReference type="NCBI Taxonomy" id="33978"/>
    <lineage>
        <taxon>Bacteria</taxon>
        <taxon>Bacillati</taxon>
        <taxon>Bacillota</taxon>
        <taxon>Bacilli</taxon>
        <taxon>Bacillales</taxon>
        <taxon>Caryophanaceae</taxon>
        <taxon>Caryophanon</taxon>
    </lineage>
</organism>
<evidence type="ECO:0000256" key="8">
    <source>
        <dbReference type="ARBA" id="ARBA00022741"/>
    </source>
</evidence>
<sequence length="258" mass="29033">MEVVYVDAHNIQQLKGKQAPSVMALGYFDGVHLGHQQVIENAKQQAAEQQLSTAILSFFPHPKSVIQTGGAVHYLEPLEDRIEKLAQLGVDYYYVVKFDEAFSKIEAHDFIEGYVLALGAQHIVCGFDYHYGRKASGNHETLRAYTKQGIGVTIVEEAQKNGEKISSTIIRQCVESGNVAAVPKFLGNYYYTKYCTKRGVADYYMLPPVGRYKAQVEMACNAVVEAHIAVGENRELYFERGIQQKQPVKIVWLEKIHE</sequence>
<dbReference type="InterPro" id="IPR023468">
    <property type="entry name" value="Riboflavin_kinase"/>
</dbReference>
<evidence type="ECO:0000256" key="3">
    <source>
        <dbReference type="ARBA" id="ARBA00012393"/>
    </source>
</evidence>
<evidence type="ECO:0000256" key="4">
    <source>
        <dbReference type="ARBA" id="ARBA00022630"/>
    </source>
</evidence>
<dbReference type="GO" id="GO:0009398">
    <property type="term" value="P:FMN biosynthetic process"/>
    <property type="evidence" value="ECO:0007669"/>
    <property type="project" value="TreeGrafter"/>
</dbReference>
<protein>
    <recommendedName>
        <fullName evidence="3">FAD synthase</fullName>
        <ecNumber evidence="3">2.7.7.2</ecNumber>
    </recommendedName>
</protein>
<dbReference type="InterPro" id="IPR015864">
    <property type="entry name" value="FAD_synthase"/>
</dbReference>
<dbReference type="GO" id="GO:0008531">
    <property type="term" value="F:riboflavin kinase activity"/>
    <property type="evidence" value="ECO:0007669"/>
    <property type="project" value="TreeGrafter"/>
</dbReference>
<evidence type="ECO:0000313" key="13">
    <source>
        <dbReference type="EMBL" id="OCS86766.1"/>
    </source>
</evidence>
<keyword evidence="9" id="KW-0274">FAD</keyword>
<evidence type="ECO:0000256" key="11">
    <source>
        <dbReference type="ARBA" id="ARBA00049494"/>
    </source>
</evidence>
<evidence type="ECO:0000256" key="10">
    <source>
        <dbReference type="ARBA" id="ARBA00022840"/>
    </source>
</evidence>
<evidence type="ECO:0000256" key="1">
    <source>
        <dbReference type="ARBA" id="ARBA00004726"/>
    </source>
</evidence>
<keyword evidence="4" id="KW-0285">Flavoprotein</keyword>
<dbReference type="Gene3D" id="3.40.50.620">
    <property type="entry name" value="HUPs"/>
    <property type="match status" value="1"/>
</dbReference>
<evidence type="ECO:0000313" key="14">
    <source>
        <dbReference type="Proteomes" id="UP000093199"/>
    </source>
</evidence>
<dbReference type="GO" id="GO:0006747">
    <property type="term" value="P:FAD biosynthetic process"/>
    <property type="evidence" value="ECO:0007669"/>
    <property type="project" value="UniProtKB-UniPathway"/>
</dbReference>
<comment type="similarity">
    <text evidence="2">Belongs to the RibF family.</text>
</comment>
<dbReference type="NCBIfam" id="TIGR00125">
    <property type="entry name" value="cyt_tran_rel"/>
    <property type="match status" value="1"/>
</dbReference>
<dbReference type="EMBL" id="MASJ01000008">
    <property type="protein sequence ID" value="OCS86766.1"/>
    <property type="molecule type" value="Genomic_DNA"/>
</dbReference>
<dbReference type="FunFam" id="3.40.50.620:FF:000021">
    <property type="entry name" value="Riboflavin biosynthesis protein"/>
    <property type="match status" value="1"/>
</dbReference>
<evidence type="ECO:0000259" key="12">
    <source>
        <dbReference type="Pfam" id="PF06574"/>
    </source>
</evidence>
<keyword evidence="8" id="KW-0547">Nucleotide-binding</keyword>
<dbReference type="InterPro" id="IPR014729">
    <property type="entry name" value="Rossmann-like_a/b/a_fold"/>
</dbReference>
<evidence type="ECO:0000256" key="5">
    <source>
        <dbReference type="ARBA" id="ARBA00022643"/>
    </source>
</evidence>